<evidence type="ECO:0000313" key="5">
    <source>
        <dbReference type="Proteomes" id="UP001216057"/>
    </source>
</evidence>
<keyword evidence="1" id="KW-0479">Metal-binding</keyword>
<dbReference type="RefSeq" id="WP_317484760.1">
    <property type="nucleotide sequence ID" value="NZ_JARQTX010000006.1"/>
</dbReference>
<dbReference type="SMART" id="SM00910">
    <property type="entry name" value="HIRAN"/>
    <property type="match status" value="1"/>
</dbReference>
<protein>
    <submittedName>
        <fullName evidence="4">HIRAN domain-containing protein</fullName>
    </submittedName>
</protein>
<comment type="caution">
    <text evidence="4">The sequence shown here is derived from an EMBL/GenBank/DDBJ whole genome shotgun (WGS) entry which is preliminary data.</text>
</comment>
<dbReference type="Proteomes" id="UP001216057">
    <property type="component" value="Unassembled WGS sequence"/>
</dbReference>
<dbReference type="Pfam" id="PF08797">
    <property type="entry name" value="HIRAN"/>
    <property type="match status" value="1"/>
</dbReference>
<dbReference type="Gene3D" id="3.30.70.2330">
    <property type="match status" value="1"/>
</dbReference>
<evidence type="ECO:0000256" key="1">
    <source>
        <dbReference type="ARBA" id="ARBA00022723"/>
    </source>
</evidence>
<dbReference type="EMBL" id="JARQTX010000006">
    <property type="protein sequence ID" value="MDG2945980.1"/>
    <property type="molecule type" value="Genomic_DNA"/>
</dbReference>
<keyword evidence="5" id="KW-1185">Reference proteome</keyword>
<feature type="domain" description="HIRAN" evidence="3">
    <location>
        <begin position="126"/>
        <end position="229"/>
    </location>
</feature>
<accession>A0ABT6ERG8</accession>
<name>A0ABT6ERG8_9PAST</name>
<evidence type="ECO:0000313" key="4">
    <source>
        <dbReference type="EMBL" id="MDG2945980.1"/>
    </source>
</evidence>
<evidence type="ECO:0000259" key="3">
    <source>
        <dbReference type="SMART" id="SM00910"/>
    </source>
</evidence>
<sequence length="247" mass="28843">MLTKSVYLAYKKGSPFNTWHVIGILSYINETKQYSFKYTRGAIDDDTFRPFNGMEDLYKEYISDELYPLFKNRILYEKRPEYAQFIEWLGLHQDANPLDILSLSGGQRITDTLQTFGKINVDKDGCFEHSFFIHSLSFLNSSQLERISLLSVKEKLYFCLDPQNEYDSTAVLIRTNNPKEIVGYCPRYLSETIFKLLVENKDLISLEVEAINVNAPLQYRLRCLLKGRLPSNLKIRFNNSNEFQPLI</sequence>
<organism evidence="4 5">
    <name type="scientific">Exercitatus varius</name>
    <dbReference type="NCBI Taxonomy" id="67857"/>
    <lineage>
        <taxon>Bacteria</taxon>
        <taxon>Pseudomonadati</taxon>
        <taxon>Pseudomonadota</taxon>
        <taxon>Gammaproteobacteria</taxon>
        <taxon>Pasteurellales</taxon>
        <taxon>Pasteurellaceae</taxon>
        <taxon>Exercitatus</taxon>
    </lineage>
</organism>
<proteinExistence type="predicted"/>
<evidence type="ECO:0000256" key="2">
    <source>
        <dbReference type="ARBA" id="ARBA00022801"/>
    </source>
</evidence>
<keyword evidence="2" id="KW-0378">Hydrolase</keyword>
<dbReference type="InterPro" id="IPR014905">
    <property type="entry name" value="HIRAN"/>
</dbReference>
<reference evidence="4 5" key="1">
    <citation type="submission" date="2023-03" db="EMBL/GenBank/DDBJ databases">
        <title>Classification of Bisgaard taxon 6 and taxon 10 as Exercitatus varius gen. nov., spec. nov.</title>
        <authorList>
            <person name="Christensen H."/>
        </authorList>
    </citation>
    <scope>NUCLEOTIDE SEQUENCE [LARGE SCALE GENOMIC DNA]</scope>
    <source>
        <strain evidence="4 5">23350_01</strain>
    </source>
</reference>
<gene>
    <name evidence="4" type="ORF">P7M32_06000</name>
</gene>